<sequence length="173" mass="18149">MGWKFWKREPTDAERSLAALQEQATVRTPTTPTDQPLTPREAEGMEHMNQVIRELEELMGPATPEGEAGHFMLEVTAVRAGADGAVVLTGGVHEGAVGPDDLVGLVVLAPGMAEIDPSLPAAELAEQQTQAWLGTRARTATVVSWCADGPDGPELALAGLAPSDVGVGSMVMR</sequence>
<comment type="caution">
    <text evidence="2">The sequence shown here is derived from an EMBL/GenBank/DDBJ whole genome shotgun (WGS) entry which is preliminary data.</text>
</comment>
<keyword evidence="3" id="KW-1185">Reference proteome</keyword>
<evidence type="ECO:0000313" key="3">
    <source>
        <dbReference type="Proteomes" id="UP001589750"/>
    </source>
</evidence>
<dbReference type="EMBL" id="JBHMDG010000007">
    <property type="protein sequence ID" value="MFB9312561.1"/>
    <property type="molecule type" value="Genomic_DNA"/>
</dbReference>
<name>A0ABV5K7F1_9ACTN</name>
<dbReference type="RefSeq" id="WP_170215233.1">
    <property type="nucleotide sequence ID" value="NZ_JBHMDG010000007.1"/>
</dbReference>
<accession>A0ABV5K7F1</accession>
<feature type="region of interest" description="Disordered" evidence="1">
    <location>
        <begin position="21"/>
        <end position="40"/>
    </location>
</feature>
<proteinExistence type="predicted"/>
<evidence type="ECO:0000256" key="1">
    <source>
        <dbReference type="SAM" id="MobiDB-lite"/>
    </source>
</evidence>
<organism evidence="2 3">
    <name type="scientific">Nocardioides plantarum</name>
    <dbReference type="NCBI Taxonomy" id="29299"/>
    <lineage>
        <taxon>Bacteria</taxon>
        <taxon>Bacillati</taxon>
        <taxon>Actinomycetota</taxon>
        <taxon>Actinomycetes</taxon>
        <taxon>Propionibacteriales</taxon>
        <taxon>Nocardioidaceae</taxon>
        <taxon>Nocardioides</taxon>
    </lineage>
</organism>
<evidence type="ECO:0000313" key="2">
    <source>
        <dbReference type="EMBL" id="MFB9312561.1"/>
    </source>
</evidence>
<protein>
    <submittedName>
        <fullName evidence="2">Uncharacterized protein</fullName>
    </submittedName>
</protein>
<gene>
    <name evidence="2" type="ORF">ACFFRI_05845</name>
</gene>
<feature type="compositionally biased region" description="Low complexity" evidence="1">
    <location>
        <begin position="28"/>
        <end position="39"/>
    </location>
</feature>
<reference evidence="2 3" key="1">
    <citation type="submission" date="2024-09" db="EMBL/GenBank/DDBJ databases">
        <authorList>
            <person name="Sun Q."/>
            <person name="Mori K."/>
        </authorList>
    </citation>
    <scope>NUCLEOTIDE SEQUENCE [LARGE SCALE GENOMIC DNA]</scope>
    <source>
        <strain evidence="2 3">JCM 9626</strain>
    </source>
</reference>
<dbReference type="Proteomes" id="UP001589750">
    <property type="component" value="Unassembled WGS sequence"/>
</dbReference>